<dbReference type="EMBL" id="JADIKJ010000022">
    <property type="protein sequence ID" value="MFK2902018.1"/>
    <property type="molecule type" value="Genomic_DNA"/>
</dbReference>
<name>A0ABW8JMF2_9GAMM</name>
<proteinExistence type="predicted"/>
<dbReference type="Proteomes" id="UP001620461">
    <property type="component" value="Unassembled WGS sequence"/>
</dbReference>
<evidence type="ECO:0000313" key="3">
    <source>
        <dbReference type="Proteomes" id="UP001620461"/>
    </source>
</evidence>
<gene>
    <name evidence="2" type="ORF">ISP15_16895</name>
</gene>
<comment type="caution">
    <text evidence="2">The sequence shown here is derived from an EMBL/GenBank/DDBJ whole genome shotgun (WGS) entry which is preliminary data.</text>
</comment>
<dbReference type="RefSeq" id="WP_404548975.1">
    <property type="nucleotide sequence ID" value="NZ_JADIKJ010000022.1"/>
</dbReference>
<keyword evidence="3" id="KW-1185">Reference proteome</keyword>
<evidence type="ECO:0000313" key="2">
    <source>
        <dbReference type="EMBL" id="MFK2902018.1"/>
    </source>
</evidence>
<evidence type="ECO:0000259" key="1">
    <source>
        <dbReference type="Pfam" id="PF12760"/>
    </source>
</evidence>
<feature type="domain" description="Transposase zinc-ribbon" evidence="1">
    <location>
        <begin position="23"/>
        <end position="54"/>
    </location>
</feature>
<accession>A0ABW8JMF2</accession>
<organism evidence="2 3">
    <name type="scientific">Dyella jejuensis</name>
    <dbReference type="NCBI Taxonomy" id="1432009"/>
    <lineage>
        <taxon>Bacteria</taxon>
        <taxon>Pseudomonadati</taxon>
        <taxon>Pseudomonadota</taxon>
        <taxon>Gammaproteobacteria</taxon>
        <taxon>Lysobacterales</taxon>
        <taxon>Rhodanobacteraceae</taxon>
        <taxon>Dyella</taxon>
    </lineage>
</organism>
<sequence>MAINPAQLQNGLSMVEFVAQYGTQANCCRVLYRARWPQDFRCPMCANRTRSHFRRITYPPDDMSTTQVHLNL</sequence>
<reference evidence="2 3" key="1">
    <citation type="submission" date="2020-10" db="EMBL/GenBank/DDBJ databases">
        <title>Phylogeny of dyella-like bacteria.</title>
        <authorList>
            <person name="Fu J."/>
        </authorList>
    </citation>
    <scope>NUCLEOTIDE SEQUENCE [LARGE SCALE GENOMIC DNA]</scope>
    <source>
        <strain evidence="2 3">JP1</strain>
    </source>
</reference>
<dbReference type="Pfam" id="PF12760">
    <property type="entry name" value="Zn_ribbon_IS1595"/>
    <property type="match status" value="1"/>
</dbReference>
<protein>
    <submittedName>
        <fullName evidence="2">Transposase</fullName>
    </submittedName>
</protein>
<dbReference type="InterPro" id="IPR024442">
    <property type="entry name" value="Transposase_Zn_ribbon"/>
</dbReference>